<dbReference type="SUPFAM" id="SSF52540">
    <property type="entry name" value="P-loop containing nucleoside triphosphate hydrolases"/>
    <property type="match status" value="1"/>
</dbReference>
<dbReference type="GO" id="GO:0016887">
    <property type="term" value="F:ATP hydrolysis activity"/>
    <property type="evidence" value="ECO:0007669"/>
    <property type="project" value="InterPro"/>
</dbReference>
<dbReference type="STRING" id="37659.GCA_000703125_01458"/>
<dbReference type="InterPro" id="IPR003439">
    <property type="entry name" value="ABC_transporter-like_ATP-bd"/>
</dbReference>
<dbReference type="InterPro" id="IPR017871">
    <property type="entry name" value="ABC_transporter-like_CS"/>
</dbReference>
<reference evidence="4 5" key="1">
    <citation type="submission" date="2018-02" db="EMBL/GenBank/DDBJ databases">
        <title>Genomic Encyclopedia of Archaeal and Bacterial Type Strains, Phase II (KMG-II): from individual species to whole genera.</title>
        <authorList>
            <person name="Goeker M."/>
        </authorList>
    </citation>
    <scope>NUCLEOTIDE SEQUENCE [LARGE SCALE GENOMIC DNA]</scope>
    <source>
        <strain evidence="4 5">DSM 15099</strain>
    </source>
</reference>
<evidence type="ECO:0000256" key="2">
    <source>
        <dbReference type="ARBA" id="ARBA00022840"/>
    </source>
</evidence>
<accession>A0A2S6FYD8</accession>
<dbReference type="AlphaFoldDB" id="A0A2S6FYD8"/>
<evidence type="ECO:0000313" key="4">
    <source>
        <dbReference type="EMBL" id="PPK48633.1"/>
    </source>
</evidence>
<dbReference type="PANTHER" id="PTHR43582">
    <property type="entry name" value="LINEARMYCIN RESISTANCE ATP-BINDING PROTEIN LNRL"/>
    <property type="match status" value="1"/>
</dbReference>
<dbReference type="Pfam" id="PF00005">
    <property type="entry name" value="ABC_tran"/>
    <property type="match status" value="1"/>
</dbReference>
<dbReference type="PANTHER" id="PTHR43582:SF2">
    <property type="entry name" value="LINEARMYCIN RESISTANCE ATP-BINDING PROTEIN LNRL"/>
    <property type="match status" value="1"/>
</dbReference>
<feature type="domain" description="ABC transporter" evidence="3">
    <location>
        <begin position="3"/>
        <end position="233"/>
    </location>
</feature>
<dbReference type="RefSeq" id="WP_104409590.1">
    <property type="nucleotide sequence ID" value="NZ_PTIS01000005.1"/>
</dbReference>
<dbReference type="GO" id="GO:0005524">
    <property type="term" value="F:ATP binding"/>
    <property type="evidence" value="ECO:0007669"/>
    <property type="project" value="UniProtKB-KW"/>
</dbReference>
<organism evidence="4 5">
    <name type="scientific">Clostridium algidicarnis DSM 15099</name>
    <dbReference type="NCBI Taxonomy" id="1121295"/>
    <lineage>
        <taxon>Bacteria</taxon>
        <taxon>Bacillati</taxon>
        <taxon>Bacillota</taxon>
        <taxon>Clostridia</taxon>
        <taxon>Eubacteriales</taxon>
        <taxon>Clostridiaceae</taxon>
        <taxon>Clostridium</taxon>
    </lineage>
</organism>
<sequence>MIVQVENLIKRYDNMLAIDNLSLDIREGDIFGLLGPNGAGKTTLINSMLGLTKVDSGSIKIFGKDIKEHEMYVKKNIGIVPQEIALYEDLTAYENLMFFGRLYGLRGKGLKEAVESAFEFTAIEGRKNEIVKQYSGGMQRRLNIACAIVHKPKLVIMDEPTVGIDPQSRNQILNSIKRLRDNGATIIYTSHYMEEVESICNDVAIIDKGRVIAKGSKEELKDFVYTEEKIIIRVSAVSFTLVNNIKAIKGIKECEVEENLLNITSEKNEVGISSILTIIEQSGVEILSVNIEKPTLESVFITLTGRKIRD</sequence>
<evidence type="ECO:0000313" key="5">
    <source>
        <dbReference type="Proteomes" id="UP000239863"/>
    </source>
</evidence>
<dbReference type="EMBL" id="PTIS01000005">
    <property type="protein sequence ID" value="PPK48633.1"/>
    <property type="molecule type" value="Genomic_DNA"/>
</dbReference>
<evidence type="ECO:0000256" key="1">
    <source>
        <dbReference type="ARBA" id="ARBA00022741"/>
    </source>
</evidence>
<dbReference type="Proteomes" id="UP000239863">
    <property type="component" value="Unassembled WGS sequence"/>
</dbReference>
<dbReference type="PROSITE" id="PS50893">
    <property type="entry name" value="ABC_TRANSPORTER_2"/>
    <property type="match status" value="1"/>
</dbReference>
<protein>
    <submittedName>
        <fullName evidence="4">ABC-2 type transport system ATP-binding protein</fullName>
    </submittedName>
</protein>
<keyword evidence="1" id="KW-0547">Nucleotide-binding</keyword>
<dbReference type="OrthoDB" id="9804819at2"/>
<name>A0A2S6FYD8_9CLOT</name>
<evidence type="ECO:0000259" key="3">
    <source>
        <dbReference type="PROSITE" id="PS50893"/>
    </source>
</evidence>
<dbReference type="SMART" id="SM00382">
    <property type="entry name" value="AAA"/>
    <property type="match status" value="1"/>
</dbReference>
<keyword evidence="2 4" id="KW-0067">ATP-binding</keyword>
<dbReference type="InterPro" id="IPR027417">
    <property type="entry name" value="P-loop_NTPase"/>
</dbReference>
<gene>
    <name evidence="4" type="ORF">BD821_10511</name>
</gene>
<dbReference type="PROSITE" id="PS00211">
    <property type="entry name" value="ABC_TRANSPORTER_1"/>
    <property type="match status" value="1"/>
</dbReference>
<comment type="caution">
    <text evidence="4">The sequence shown here is derived from an EMBL/GenBank/DDBJ whole genome shotgun (WGS) entry which is preliminary data.</text>
</comment>
<dbReference type="InterPro" id="IPR003593">
    <property type="entry name" value="AAA+_ATPase"/>
</dbReference>
<dbReference type="Gene3D" id="3.40.50.300">
    <property type="entry name" value="P-loop containing nucleotide triphosphate hydrolases"/>
    <property type="match status" value="1"/>
</dbReference>
<proteinExistence type="predicted"/>